<dbReference type="SMART" id="SM00267">
    <property type="entry name" value="GGDEF"/>
    <property type="match status" value="1"/>
</dbReference>
<dbReference type="Pfam" id="PF00990">
    <property type="entry name" value="GGDEF"/>
    <property type="match status" value="1"/>
</dbReference>
<dbReference type="RefSeq" id="WP_188762622.1">
    <property type="nucleotide sequence ID" value="NZ_BMJM01000005.1"/>
</dbReference>
<evidence type="ECO:0000313" key="4">
    <source>
        <dbReference type="EMBL" id="GGE12197.1"/>
    </source>
</evidence>
<dbReference type="InterPro" id="IPR029787">
    <property type="entry name" value="Nucleotide_cyclase"/>
</dbReference>
<dbReference type="SUPFAM" id="SSF52172">
    <property type="entry name" value="CheY-like"/>
    <property type="match status" value="1"/>
</dbReference>
<dbReference type="InterPro" id="IPR011006">
    <property type="entry name" value="CheY-like_superfamily"/>
</dbReference>
<name>A0A916ZSQ5_9SPHN</name>
<comment type="catalytic activity">
    <reaction evidence="2">
        <text>2 GTP = 3',3'-c-di-GMP + 2 diphosphate</text>
        <dbReference type="Rhea" id="RHEA:24898"/>
        <dbReference type="ChEBI" id="CHEBI:33019"/>
        <dbReference type="ChEBI" id="CHEBI:37565"/>
        <dbReference type="ChEBI" id="CHEBI:58805"/>
        <dbReference type="EC" id="2.7.7.65"/>
    </reaction>
</comment>
<dbReference type="CDD" id="cd01949">
    <property type="entry name" value="GGDEF"/>
    <property type="match status" value="1"/>
</dbReference>
<proteinExistence type="predicted"/>
<dbReference type="GO" id="GO:1902201">
    <property type="term" value="P:negative regulation of bacterial-type flagellum-dependent cell motility"/>
    <property type="evidence" value="ECO:0007669"/>
    <property type="project" value="TreeGrafter"/>
</dbReference>
<dbReference type="GO" id="GO:0052621">
    <property type="term" value="F:diguanylate cyclase activity"/>
    <property type="evidence" value="ECO:0007669"/>
    <property type="project" value="UniProtKB-EC"/>
</dbReference>
<dbReference type="InterPro" id="IPR043128">
    <property type="entry name" value="Rev_trsase/Diguanyl_cyclase"/>
</dbReference>
<dbReference type="PROSITE" id="PS50887">
    <property type="entry name" value="GGDEF"/>
    <property type="match status" value="1"/>
</dbReference>
<dbReference type="Gene3D" id="3.30.70.270">
    <property type="match status" value="1"/>
</dbReference>
<dbReference type="EC" id="2.7.7.65" evidence="1"/>
<dbReference type="PANTHER" id="PTHR45138">
    <property type="entry name" value="REGULATORY COMPONENTS OF SENSORY TRANSDUCTION SYSTEM"/>
    <property type="match status" value="1"/>
</dbReference>
<evidence type="ECO:0000259" key="3">
    <source>
        <dbReference type="PROSITE" id="PS50887"/>
    </source>
</evidence>
<organism evidence="4 5">
    <name type="scientific">Sandarakinorhabdus glacialis</name>
    <dbReference type="NCBI Taxonomy" id="1614636"/>
    <lineage>
        <taxon>Bacteria</taxon>
        <taxon>Pseudomonadati</taxon>
        <taxon>Pseudomonadota</taxon>
        <taxon>Alphaproteobacteria</taxon>
        <taxon>Sphingomonadales</taxon>
        <taxon>Sphingosinicellaceae</taxon>
        <taxon>Sandarakinorhabdus</taxon>
    </lineage>
</organism>
<dbReference type="Proteomes" id="UP000635071">
    <property type="component" value="Unassembled WGS sequence"/>
</dbReference>
<reference evidence="4" key="1">
    <citation type="journal article" date="2014" name="Int. J. Syst. Evol. Microbiol.">
        <title>Complete genome sequence of Corynebacterium casei LMG S-19264T (=DSM 44701T), isolated from a smear-ripened cheese.</title>
        <authorList>
            <consortium name="US DOE Joint Genome Institute (JGI-PGF)"/>
            <person name="Walter F."/>
            <person name="Albersmeier A."/>
            <person name="Kalinowski J."/>
            <person name="Ruckert C."/>
        </authorList>
    </citation>
    <scope>NUCLEOTIDE SEQUENCE</scope>
    <source>
        <strain evidence="4">CGMCC 1.15519</strain>
    </source>
</reference>
<keyword evidence="5" id="KW-1185">Reference proteome</keyword>
<dbReference type="AlphaFoldDB" id="A0A916ZSQ5"/>
<gene>
    <name evidence="4" type="ORF">GCM10011529_18180</name>
</gene>
<accession>A0A916ZSQ5</accession>
<evidence type="ECO:0000256" key="1">
    <source>
        <dbReference type="ARBA" id="ARBA00012528"/>
    </source>
</evidence>
<dbReference type="SUPFAM" id="SSF55073">
    <property type="entry name" value="Nucleotide cyclase"/>
    <property type="match status" value="1"/>
</dbReference>
<feature type="domain" description="GGDEF" evidence="3">
    <location>
        <begin position="171"/>
        <end position="304"/>
    </location>
</feature>
<dbReference type="EMBL" id="BMJM01000005">
    <property type="protein sequence ID" value="GGE12197.1"/>
    <property type="molecule type" value="Genomic_DNA"/>
</dbReference>
<dbReference type="GO" id="GO:0005886">
    <property type="term" value="C:plasma membrane"/>
    <property type="evidence" value="ECO:0007669"/>
    <property type="project" value="TreeGrafter"/>
</dbReference>
<sequence>MTDRIGFVGSDGALSIGEAVRGLIPADATFEMLTVGAAKELIVSHRLTVLIVALTGLPWHEPLQRLLELQVAGEEHPIAVLALVPRADPEALVRAFSLGAADVACLPMDANEVRARMAILVRRRHAAFAKAAETRAAWRMAVLDPVTGLHNRHHLDTVLPLAIDVARDARRPLAVLMIDLDALKPFNDRWGHAAGDRVLRTVAEALQSSVRPTDTIARYGGDEIVVVMPDTDHATARAIAARLVDVVAQTRIGRAGDGPGGITVSIGLATLGEQDGDSRALLCRADDALYAAKRAGRNRVAEAA</sequence>
<dbReference type="GO" id="GO:0043709">
    <property type="term" value="P:cell adhesion involved in single-species biofilm formation"/>
    <property type="evidence" value="ECO:0007669"/>
    <property type="project" value="TreeGrafter"/>
</dbReference>
<evidence type="ECO:0000256" key="2">
    <source>
        <dbReference type="ARBA" id="ARBA00034247"/>
    </source>
</evidence>
<dbReference type="InterPro" id="IPR050469">
    <property type="entry name" value="Diguanylate_Cyclase"/>
</dbReference>
<evidence type="ECO:0000313" key="5">
    <source>
        <dbReference type="Proteomes" id="UP000635071"/>
    </source>
</evidence>
<dbReference type="NCBIfam" id="TIGR00254">
    <property type="entry name" value="GGDEF"/>
    <property type="match status" value="1"/>
</dbReference>
<protein>
    <recommendedName>
        <fullName evidence="1">diguanylate cyclase</fullName>
        <ecNumber evidence="1">2.7.7.65</ecNumber>
    </recommendedName>
</protein>
<dbReference type="PANTHER" id="PTHR45138:SF9">
    <property type="entry name" value="DIGUANYLATE CYCLASE DGCM-RELATED"/>
    <property type="match status" value="1"/>
</dbReference>
<comment type="caution">
    <text evidence="4">The sequence shown here is derived from an EMBL/GenBank/DDBJ whole genome shotgun (WGS) entry which is preliminary data.</text>
</comment>
<dbReference type="InterPro" id="IPR000160">
    <property type="entry name" value="GGDEF_dom"/>
</dbReference>
<reference evidence="4" key="2">
    <citation type="submission" date="2020-09" db="EMBL/GenBank/DDBJ databases">
        <authorList>
            <person name="Sun Q."/>
            <person name="Zhou Y."/>
        </authorList>
    </citation>
    <scope>NUCLEOTIDE SEQUENCE</scope>
    <source>
        <strain evidence="4">CGMCC 1.15519</strain>
    </source>
</reference>
<dbReference type="FunFam" id="3.30.70.270:FF:000001">
    <property type="entry name" value="Diguanylate cyclase domain protein"/>
    <property type="match status" value="1"/>
</dbReference>